<dbReference type="Proteomes" id="UP000683360">
    <property type="component" value="Unassembled WGS sequence"/>
</dbReference>
<accession>A0A8S3R0B4</accession>
<name>A0A8S3R0B4_MYTED</name>
<protein>
    <submittedName>
        <fullName evidence="2">Uncharacterized protein</fullName>
    </submittedName>
</protein>
<dbReference type="EMBL" id="CAJPWZ010000729">
    <property type="protein sequence ID" value="CAG2199957.1"/>
    <property type="molecule type" value="Genomic_DNA"/>
</dbReference>
<feature type="region of interest" description="Disordered" evidence="1">
    <location>
        <begin position="182"/>
        <end position="202"/>
    </location>
</feature>
<evidence type="ECO:0000313" key="2">
    <source>
        <dbReference type="EMBL" id="CAG2199957.1"/>
    </source>
</evidence>
<reference evidence="2" key="1">
    <citation type="submission" date="2021-03" db="EMBL/GenBank/DDBJ databases">
        <authorList>
            <person name="Bekaert M."/>
        </authorList>
    </citation>
    <scope>NUCLEOTIDE SEQUENCE</scope>
</reference>
<dbReference type="AlphaFoldDB" id="A0A8S3R0B4"/>
<dbReference type="OrthoDB" id="10274283at2759"/>
<evidence type="ECO:0000313" key="3">
    <source>
        <dbReference type="Proteomes" id="UP000683360"/>
    </source>
</evidence>
<evidence type="ECO:0000256" key="1">
    <source>
        <dbReference type="SAM" id="MobiDB-lite"/>
    </source>
</evidence>
<gene>
    <name evidence="2" type="ORF">MEDL_14635</name>
</gene>
<comment type="caution">
    <text evidence="2">The sequence shown here is derived from an EMBL/GenBank/DDBJ whole genome shotgun (WGS) entry which is preliminary data.</text>
</comment>
<proteinExistence type="predicted"/>
<keyword evidence="3" id="KW-1185">Reference proteome</keyword>
<sequence>MLIHRKLNKFLQRSRLTPAGRPKLTPIIITDSKGFNLQSQAFTSAEKDLTWYCMRGARIRNCREWIRESIDAIIEEEGNIWVYIWAGTCDFTAKNGKYISLRTHDTESIVEDFISEANLIIQCVNAHPGYKVTILEVPLYSIVSWNWAAGIGRDDRERFHDQEKQLEEQIIAVNRKVRELNEASESYSPNKAKFSSDYSSKI</sequence>
<organism evidence="2 3">
    <name type="scientific">Mytilus edulis</name>
    <name type="common">Blue mussel</name>
    <dbReference type="NCBI Taxonomy" id="6550"/>
    <lineage>
        <taxon>Eukaryota</taxon>
        <taxon>Metazoa</taxon>
        <taxon>Spiralia</taxon>
        <taxon>Lophotrochozoa</taxon>
        <taxon>Mollusca</taxon>
        <taxon>Bivalvia</taxon>
        <taxon>Autobranchia</taxon>
        <taxon>Pteriomorphia</taxon>
        <taxon>Mytilida</taxon>
        <taxon>Mytiloidea</taxon>
        <taxon>Mytilidae</taxon>
        <taxon>Mytilinae</taxon>
        <taxon>Mytilus</taxon>
    </lineage>
</organism>